<feature type="region of interest" description="Disordered" evidence="2">
    <location>
        <begin position="1"/>
        <end position="33"/>
    </location>
</feature>
<dbReference type="EMBL" id="VUKA01000005">
    <property type="protein sequence ID" value="KAA2213014.1"/>
    <property type="molecule type" value="Genomic_DNA"/>
</dbReference>
<sequence length="362" mass="37677">MRAAAPGPGCPDPSGRPPATRRQATRRQATRKASMTLMISRRGLAGGAVAAAALLRPGAAPAQPAWPSRPVRFVIPYPPGGSTDVVGRLVGQALSEELGQPFVIENRGGATATIGSQLVAQSPPDGYMLLLSNIASHAIAVTLFRSLPYDPVKDFTHIAMLVTTPTILVVNPSFPAKNLADIVRMSKDAPGGLDMASSGSGSSNHLLLVRFAELTGAKLNHIPYRGGGPAMTDVIAGNVPMMSDTLPSALPHLRSGVVRPIAVSGPERSALVPDVPTFREQGIDLINLPWYGLSGPAGMDQAVVRRLSDATRKVLGSAALQARLAELGSMPGLMDPAEYTAYVAAEAQRWAPVVRASGASAE</sequence>
<protein>
    <submittedName>
        <fullName evidence="3">Tripartite tricarboxylate transporter substrate binding protein</fullName>
    </submittedName>
</protein>
<dbReference type="Gene3D" id="3.40.190.10">
    <property type="entry name" value="Periplasmic binding protein-like II"/>
    <property type="match status" value="1"/>
</dbReference>
<comment type="caution">
    <text evidence="3">The sequence shown here is derived from an EMBL/GenBank/DDBJ whole genome shotgun (WGS) entry which is preliminary data.</text>
</comment>
<dbReference type="PANTHER" id="PTHR42928:SF5">
    <property type="entry name" value="BLR1237 PROTEIN"/>
    <property type="match status" value="1"/>
</dbReference>
<accession>A0A5B2TFV0</accession>
<reference evidence="3 4" key="1">
    <citation type="journal article" date="2015" name="Int. J. Syst. Evol. Microbiol.">
        <title>Roseomonas oryzae sp. nov., isolated from paddy rhizosphere soil.</title>
        <authorList>
            <person name="Ramaprasad E.V."/>
            <person name="Sasikala Ch."/>
            <person name="Ramana Ch.V."/>
        </authorList>
    </citation>
    <scope>NUCLEOTIDE SEQUENCE [LARGE SCALE GENOMIC DNA]</scope>
    <source>
        <strain evidence="3 4">KCTC 42542</strain>
    </source>
</reference>
<dbReference type="AlphaFoldDB" id="A0A5B2TFV0"/>
<dbReference type="InterPro" id="IPR042100">
    <property type="entry name" value="Bug_dom1"/>
</dbReference>
<dbReference type="Proteomes" id="UP000322110">
    <property type="component" value="Unassembled WGS sequence"/>
</dbReference>
<dbReference type="Gene3D" id="3.40.190.150">
    <property type="entry name" value="Bordetella uptake gene, domain 1"/>
    <property type="match status" value="1"/>
</dbReference>
<evidence type="ECO:0000256" key="2">
    <source>
        <dbReference type="SAM" id="MobiDB-lite"/>
    </source>
</evidence>
<dbReference type="SUPFAM" id="SSF53850">
    <property type="entry name" value="Periplasmic binding protein-like II"/>
    <property type="match status" value="1"/>
</dbReference>
<keyword evidence="4" id="KW-1185">Reference proteome</keyword>
<name>A0A5B2TFV0_9PROT</name>
<dbReference type="PIRSF" id="PIRSF017082">
    <property type="entry name" value="YflP"/>
    <property type="match status" value="1"/>
</dbReference>
<comment type="similarity">
    <text evidence="1">Belongs to the UPF0065 (bug) family.</text>
</comment>
<dbReference type="Pfam" id="PF03401">
    <property type="entry name" value="TctC"/>
    <property type="match status" value="1"/>
</dbReference>
<evidence type="ECO:0000313" key="3">
    <source>
        <dbReference type="EMBL" id="KAA2213014.1"/>
    </source>
</evidence>
<dbReference type="CDD" id="cd07012">
    <property type="entry name" value="PBP2_Bug_TTT"/>
    <property type="match status" value="1"/>
</dbReference>
<evidence type="ECO:0000256" key="1">
    <source>
        <dbReference type="ARBA" id="ARBA00006987"/>
    </source>
</evidence>
<dbReference type="PANTHER" id="PTHR42928">
    <property type="entry name" value="TRICARBOXYLATE-BINDING PROTEIN"/>
    <property type="match status" value="1"/>
</dbReference>
<gene>
    <name evidence="3" type="ORF">F0Q34_12900</name>
</gene>
<dbReference type="InterPro" id="IPR005064">
    <property type="entry name" value="BUG"/>
</dbReference>
<proteinExistence type="inferred from homology"/>
<evidence type="ECO:0000313" key="4">
    <source>
        <dbReference type="Proteomes" id="UP000322110"/>
    </source>
</evidence>
<organism evidence="3 4">
    <name type="scientific">Teichococcus oryzae</name>
    <dbReference type="NCBI Taxonomy" id="1608942"/>
    <lineage>
        <taxon>Bacteria</taxon>
        <taxon>Pseudomonadati</taxon>
        <taxon>Pseudomonadota</taxon>
        <taxon>Alphaproteobacteria</taxon>
        <taxon>Acetobacterales</taxon>
        <taxon>Roseomonadaceae</taxon>
        <taxon>Roseomonas</taxon>
    </lineage>
</organism>